<accession>G5K848</accession>
<dbReference type="AlphaFoldDB" id="G5K848"/>
<dbReference type="EMBL" id="AEUY02000005">
    <property type="protein sequence ID" value="EHI65518.1"/>
    <property type="molecule type" value="Genomic_DNA"/>
</dbReference>
<organism evidence="1 2">
    <name type="scientific">Streptococcus pseudoporcinus LQ 940-04</name>
    <dbReference type="NCBI Taxonomy" id="875093"/>
    <lineage>
        <taxon>Bacteria</taxon>
        <taxon>Bacillati</taxon>
        <taxon>Bacillota</taxon>
        <taxon>Bacilli</taxon>
        <taxon>Lactobacillales</taxon>
        <taxon>Streptococcaceae</taxon>
        <taxon>Streptococcus</taxon>
    </lineage>
</organism>
<evidence type="ECO:0000313" key="1">
    <source>
        <dbReference type="EMBL" id="EHI65518.1"/>
    </source>
</evidence>
<protein>
    <submittedName>
        <fullName evidence="1">Uncharacterized protein</fullName>
    </submittedName>
</protein>
<proteinExistence type="predicted"/>
<dbReference type="Proteomes" id="UP000003217">
    <property type="component" value="Unassembled WGS sequence"/>
</dbReference>
<keyword evidence="2" id="KW-1185">Reference proteome</keyword>
<comment type="caution">
    <text evidence="1">The sequence shown here is derived from an EMBL/GenBank/DDBJ whole genome shotgun (WGS) entry which is preliminary data.</text>
</comment>
<name>G5K848_9STRE</name>
<reference evidence="1 2" key="1">
    <citation type="journal article" date="2014" name="Int. J. Syst. Evol. Microbiol.">
        <title>Phylogenomics and the dynamic genome evolution of the genus Streptococcus.</title>
        <authorList>
            <consortium name="The Broad Institute Genome Sequencing Platform"/>
            <person name="Richards V.P."/>
            <person name="Palmer S.R."/>
            <person name="Pavinski Bitar P.D."/>
            <person name="Qin X."/>
            <person name="Weinstock G.M."/>
            <person name="Highlander S.K."/>
            <person name="Town C.D."/>
            <person name="Burne R.A."/>
            <person name="Stanhope M.J."/>
        </authorList>
    </citation>
    <scope>NUCLEOTIDE SEQUENCE [LARGE SCALE GENOMIC DNA]</scope>
    <source>
        <strain evidence="1 2">LQ 940-04</strain>
    </source>
</reference>
<evidence type="ECO:0000313" key="2">
    <source>
        <dbReference type="Proteomes" id="UP000003217"/>
    </source>
</evidence>
<gene>
    <name evidence="1" type="ORF">STRPS_1121</name>
</gene>
<sequence length="86" mass="9930">MSPQARKKAPYEVLQSEDKVPVFTLFDVFHKWLGRKRLPSEFHYSFFSPGLKNSVVAFLIRNKPLMPLGKTSQSSLKVRDFLFLGV</sequence>